<evidence type="ECO:0000259" key="1">
    <source>
        <dbReference type="Pfam" id="PF03184"/>
    </source>
</evidence>
<dbReference type="PANTHER" id="PTHR19303:SF74">
    <property type="entry name" value="POGO TRANSPOSABLE ELEMENT WITH KRAB DOMAIN"/>
    <property type="match status" value="1"/>
</dbReference>
<feature type="domain" description="DDE-1" evidence="1">
    <location>
        <begin position="33"/>
        <end position="164"/>
    </location>
</feature>
<dbReference type="InterPro" id="IPR004875">
    <property type="entry name" value="DDE_SF_endonuclease_dom"/>
</dbReference>
<protein>
    <submittedName>
        <fullName evidence="2">CENP-B protein</fullName>
    </submittedName>
</protein>
<organism evidence="2 3">
    <name type="scientific">Dendrothele bispora (strain CBS 962.96)</name>
    <dbReference type="NCBI Taxonomy" id="1314807"/>
    <lineage>
        <taxon>Eukaryota</taxon>
        <taxon>Fungi</taxon>
        <taxon>Dikarya</taxon>
        <taxon>Basidiomycota</taxon>
        <taxon>Agaricomycotina</taxon>
        <taxon>Agaricomycetes</taxon>
        <taxon>Agaricomycetidae</taxon>
        <taxon>Agaricales</taxon>
        <taxon>Agaricales incertae sedis</taxon>
        <taxon>Dendrothele</taxon>
    </lineage>
</organism>
<dbReference type="OrthoDB" id="3265672at2759"/>
<dbReference type="GO" id="GO:0005634">
    <property type="term" value="C:nucleus"/>
    <property type="evidence" value="ECO:0007669"/>
    <property type="project" value="TreeGrafter"/>
</dbReference>
<evidence type="ECO:0000313" key="3">
    <source>
        <dbReference type="Proteomes" id="UP000297245"/>
    </source>
</evidence>
<dbReference type="InterPro" id="IPR050863">
    <property type="entry name" value="CenT-Element_Derived"/>
</dbReference>
<name>A0A4S8L3F0_DENBC</name>
<evidence type="ECO:0000313" key="2">
    <source>
        <dbReference type="EMBL" id="THU83056.1"/>
    </source>
</evidence>
<dbReference type="GO" id="GO:0003677">
    <property type="term" value="F:DNA binding"/>
    <property type="evidence" value="ECO:0007669"/>
    <property type="project" value="TreeGrafter"/>
</dbReference>
<sequence length="183" mass="20619">MDEKGIQLGLGKRVRAIVDRSLRTVRSVEYGKKDLVTILETVCADGTVLHPTVVFKGKRRDLRWAEENPADARFLAVSPNGWTDQELGSLWMETDFEPAARARNPNNGYRLLILDGHNSHCTYRFLDFADRHDIIVLCLPAHTTHALQPCDVGVFGPLAQKWKALVTSLGLRISHITRYVCLL</sequence>
<proteinExistence type="predicted"/>
<accession>A0A4S8L3F0</accession>
<gene>
    <name evidence="2" type="ORF">K435DRAFT_690283</name>
</gene>
<dbReference type="AlphaFoldDB" id="A0A4S8L3F0"/>
<reference evidence="2 3" key="1">
    <citation type="journal article" date="2019" name="Nat. Ecol. Evol.">
        <title>Megaphylogeny resolves global patterns of mushroom evolution.</title>
        <authorList>
            <person name="Varga T."/>
            <person name="Krizsan K."/>
            <person name="Foldi C."/>
            <person name="Dima B."/>
            <person name="Sanchez-Garcia M."/>
            <person name="Sanchez-Ramirez S."/>
            <person name="Szollosi G.J."/>
            <person name="Szarkandi J.G."/>
            <person name="Papp V."/>
            <person name="Albert L."/>
            <person name="Andreopoulos W."/>
            <person name="Angelini C."/>
            <person name="Antonin V."/>
            <person name="Barry K.W."/>
            <person name="Bougher N.L."/>
            <person name="Buchanan P."/>
            <person name="Buyck B."/>
            <person name="Bense V."/>
            <person name="Catcheside P."/>
            <person name="Chovatia M."/>
            <person name="Cooper J."/>
            <person name="Damon W."/>
            <person name="Desjardin D."/>
            <person name="Finy P."/>
            <person name="Geml J."/>
            <person name="Haridas S."/>
            <person name="Hughes K."/>
            <person name="Justo A."/>
            <person name="Karasinski D."/>
            <person name="Kautmanova I."/>
            <person name="Kiss B."/>
            <person name="Kocsube S."/>
            <person name="Kotiranta H."/>
            <person name="LaButti K.M."/>
            <person name="Lechner B.E."/>
            <person name="Liimatainen K."/>
            <person name="Lipzen A."/>
            <person name="Lukacs Z."/>
            <person name="Mihaltcheva S."/>
            <person name="Morgado L.N."/>
            <person name="Niskanen T."/>
            <person name="Noordeloos M.E."/>
            <person name="Ohm R.A."/>
            <person name="Ortiz-Santana B."/>
            <person name="Ovrebo C."/>
            <person name="Racz N."/>
            <person name="Riley R."/>
            <person name="Savchenko A."/>
            <person name="Shiryaev A."/>
            <person name="Soop K."/>
            <person name="Spirin V."/>
            <person name="Szebenyi C."/>
            <person name="Tomsovsky M."/>
            <person name="Tulloss R.E."/>
            <person name="Uehling J."/>
            <person name="Grigoriev I.V."/>
            <person name="Vagvolgyi C."/>
            <person name="Papp T."/>
            <person name="Martin F.M."/>
            <person name="Miettinen O."/>
            <person name="Hibbett D.S."/>
            <person name="Nagy L.G."/>
        </authorList>
    </citation>
    <scope>NUCLEOTIDE SEQUENCE [LARGE SCALE GENOMIC DNA]</scope>
    <source>
        <strain evidence="2 3">CBS 962.96</strain>
    </source>
</reference>
<dbReference type="PANTHER" id="PTHR19303">
    <property type="entry name" value="TRANSPOSON"/>
    <property type="match status" value="1"/>
</dbReference>
<keyword evidence="3" id="KW-1185">Reference proteome</keyword>
<dbReference type="Pfam" id="PF03184">
    <property type="entry name" value="DDE_1"/>
    <property type="match status" value="1"/>
</dbReference>
<dbReference type="Proteomes" id="UP000297245">
    <property type="component" value="Unassembled WGS sequence"/>
</dbReference>
<dbReference type="EMBL" id="ML179689">
    <property type="protein sequence ID" value="THU83056.1"/>
    <property type="molecule type" value="Genomic_DNA"/>
</dbReference>